<dbReference type="AlphaFoldDB" id="A0A1V4J6J1"/>
<keyword evidence="3" id="KW-1185">Reference proteome</keyword>
<protein>
    <recommendedName>
        <fullName evidence="4">Cilia-and flagella-associated protein 77</fullName>
    </recommendedName>
</protein>
<dbReference type="Pfam" id="PF14825">
    <property type="entry name" value="CFAP77"/>
    <property type="match status" value="1"/>
</dbReference>
<reference evidence="2 3" key="1">
    <citation type="submission" date="2016-02" db="EMBL/GenBank/DDBJ databases">
        <title>Band-tailed pigeon sequencing and assembly.</title>
        <authorList>
            <person name="Soares A.E."/>
            <person name="Novak B.J."/>
            <person name="Rice E.S."/>
            <person name="O'Connell B."/>
            <person name="Chang D."/>
            <person name="Weber S."/>
            <person name="Shapiro B."/>
        </authorList>
    </citation>
    <scope>NUCLEOTIDE SEQUENCE [LARGE SCALE GENOMIC DNA]</scope>
    <source>
        <strain evidence="2">BTP2013</strain>
        <tissue evidence="2">Blood</tissue>
    </source>
</reference>
<feature type="region of interest" description="Disordered" evidence="1">
    <location>
        <begin position="228"/>
        <end position="249"/>
    </location>
</feature>
<comment type="caution">
    <text evidence="2">The sequence shown here is derived from an EMBL/GenBank/DDBJ whole genome shotgun (WGS) entry which is preliminary data.</text>
</comment>
<organism evidence="2 3">
    <name type="scientific">Patagioenas fasciata monilis</name>
    <dbReference type="NCBI Taxonomy" id="372326"/>
    <lineage>
        <taxon>Eukaryota</taxon>
        <taxon>Metazoa</taxon>
        <taxon>Chordata</taxon>
        <taxon>Craniata</taxon>
        <taxon>Vertebrata</taxon>
        <taxon>Euteleostomi</taxon>
        <taxon>Archelosauria</taxon>
        <taxon>Archosauria</taxon>
        <taxon>Dinosauria</taxon>
        <taxon>Saurischia</taxon>
        <taxon>Theropoda</taxon>
        <taxon>Coelurosauria</taxon>
        <taxon>Aves</taxon>
        <taxon>Neognathae</taxon>
        <taxon>Neoaves</taxon>
        <taxon>Columbimorphae</taxon>
        <taxon>Columbiformes</taxon>
        <taxon>Columbidae</taxon>
        <taxon>Patagioenas</taxon>
    </lineage>
</organism>
<dbReference type="OrthoDB" id="532484at2759"/>
<dbReference type="InterPro" id="IPR029147">
    <property type="entry name" value="CFAP77"/>
</dbReference>
<dbReference type="PANTHER" id="PTHR28617:SF1">
    <property type="entry name" value="CILIA- AND FLAGELLA-ASSOCIATED PROTEIN 77"/>
    <property type="match status" value="1"/>
</dbReference>
<accession>A0A1V4J6J1</accession>
<evidence type="ECO:0000313" key="2">
    <source>
        <dbReference type="EMBL" id="OPJ67739.1"/>
    </source>
</evidence>
<name>A0A1V4J6J1_PATFA</name>
<evidence type="ECO:0008006" key="4">
    <source>
        <dbReference type="Google" id="ProtNLM"/>
    </source>
</evidence>
<evidence type="ECO:0000313" key="3">
    <source>
        <dbReference type="Proteomes" id="UP000190648"/>
    </source>
</evidence>
<dbReference type="EMBL" id="LSYS01008925">
    <property type="protein sequence ID" value="OPJ67739.1"/>
    <property type="molecule type" value="Genomic_DNA"/>
</dbReference>
<sequence>MPKDVTEIRNQGKPASLKSTRHCSFNWQQKIARKSENLNKTHYRNVEKAEVGKPLRNCYTLPGFDFAYGLYIPRTDGGVPEAIGHWNTVDQNRTDFIQKMPRDFITMNRGALKAGYTTAREYNLYYKNKDIRRKEEECTRLKKGPLKLPADMTFGIPARPPTPIFDILQHRYKELWMEQQRALTVAQRVETKKLQIDKPHETRTTLLRKNPQPTKEESFWHLPHLEKVGPHLSTLPGRDARKKASSASH</sequence>
<dbReference type="Proteomes" id="UP000190648">
    <property type="component" value="Unassembled WGS sequence"/>
</dbReference>
<dbReference type="STRING" id="372326.A0A1V4J6J1"/>
<proteinExistence type="predicted"/>
<dbReference type="PANTHER" id="PTHR28617">
    <property type="entry name" value="CILIA- AND FLAGELLA-ASSOCIATED PROTEIN 77"/>
    <property type="match status" value="1"/>
</dbReference>
<evidence type="ECO:0000256" key="1">
    <source>
        <dbReference type="SAM" id="MobiDB-lite"/>
    </source>
</evidence>
<gene>
    <name evidence="2" type="ORF">AV530_001978</name>
</gene>
<feature type="compositionally biased region" description="Basic residues" evidence="1">
    <location>
        <begin position="240"/>
        <end position="249"/>
    </location>
</feature>